<dbReference type="EMBL" id="CP010803">
    <property type="protein sequence ID" value="AJY47564.1"/>
    <property type="molecule type" value="Genomic_DNA"/>
</dbReference>
<proteinExistence type="predicted"/>
<dbReference type="Pfam" id="PF00565">
    <property type="entry name" value="SNase"/>
    <property type="match status" value="1"/>
</dbReference>
<dbReference type="KEGG" id="mey:TM49_20810"/>
<feature type="signal peptide" evidence="1">
    <location>
        <begin position="1"/>
        <end position="22"/>
    </location>
</feature>
<dbReference type="SUPFAM" id="SSF50199">
    <property type="entry name" value="Staphylococcal nuclease"/>
    <property type="match status" value="1"/>
</dbReference>
<dbReference type="SMART" id="SM00318">
    <property type="entry name" value="SNc"/>
    <property type="match status" value="1"/>
</dbReference>
<evidence type="ECO:0000259" key="2">
    <source>
        <dbReference type="PROSITE" id="PS50830"/>
    </source>
</evidence>
<accession>A0A0D5LTN4</accession>
<dbReference type="PATRIC" id="fig|1486262.3.peg.4301"/>
<feature type="domain" description="TNase-like" evidence="2">
    <location>
        <begin position="29"/>
        <end position="134"/>
    </location>
</feature>
<organism evidence="3 4">
    <name type="scientific">Martelella endophytica</name>
    <dbReference type="NCBI Taxonomy" id="1486262"/>
    <lineage>
        <taxon>Bacteria</taxon>
        <taxon>Pseudomonadati</taxon>
        <taxon>Pseudomonadota</taxon>
        <taxon>Alphaproteobacteria</taxon>
        <taxon>Hyphomicrobiales</taxon>
        <taxon>Aurantimonadaceae</taxon>
        <taxon>Martelella</taxon>
    </lineage>
</organism>
<dbReference type="OrthoDB" id="309040at2"/>
<dbReference type="AlphaFoldDB" id="A0A0D5LTN4"/>
<evidence type="ECO:0000313" key="3">
    <source>
        <dbReference type="EMBL" id="AJY47564.1"/>
    </source>
</evidence>
<dbReference type="Proteomes" id="UP000032611">
    <property type="component" value="Chromosome"/>
</dbReference>
<reference evidence="3 4" key="1">
    <citation type="journal article" date="2015" name="Genome Announc.">
        <title>Complete genome sequence of Martelella endophytica YC6887, which has antifungal activity associated with a halophyte.</title>
        <authorList>
            <person name="Khan A."/>
            <person name="Khan H."/>
            <person name="Chung E.J."/>
            <person name="Hossain M.T."/>
            <person name="Chung Y.R."/>
        </authorList>
    </citation>
    <scope>NUCLEOTIDE SEQUENCE [LARGE SCALE GENOMIC DNA]</scope>
    <source>
        <strain evidence="3">YC6887</strain>
    </source>
</reference>
<gene>
    <name evidence="3" type="ORF">TM49_20810</name>
</gene>
<dbReference type="STRING" id="1486262.TM49_20810"/>
<evidence type="ECO:0000313" key="4">
    <source>
        <dbReference type="Proteomes" id="UP000032611"/>
    </source>
</evidence>
<name>A0A0D5LTN4_MAREN</name>
<keyword evidence="1" id="KW-0732">Signal</keyword>
<dbReference type="InterPro" id="IPR035437">
    <property type="entry name" value="SNase_OB-fold_sf"/>
</dbReference>
<keyword evidence="4" id="KW-1185">Reference proteome</keyword>
<dbReference type="Gene3D" id="2.40.50.90">
    <property type="match status" value="1"/>
</dbReference>
<protein>
    <submittedName>
        <fullName evidence="3">Nuclease</fullName>
    </submittedName>
</protein>
<dbReference type="RefSeq" id="WP_045684050.1">
    <property type="nucleotide sequence ID" value="NZ_CP010803.1"/>
</dbReference>
<dbReference type="HOGENOM" id="CLU_046484_12_0_5"/>
<evidence type="ECO:0000256" key="1">
    <source>
        <dbReference type="SAM" id="SignalP"/>
    </source>
</evidence>
<feature type="chain" id="PRO_5002295362" evidence="1">
    <location>
        <begin position="23"/>
        <end position="150"/>
    </location>
</feature>
<sequence>MSRIAFLATSLLIATVRAPSVAAEDIFDGPVRAEVVRVIDGDTIVVQARPWPGQIVETSVRVRGVDTPELRSSCDAERDAANAARAFVMSNVREGETVQLRNIAGDKYFGRVVADVALADKRDLSMLLLSGGYAVPYDGGHKIPFVCPSS</sequence>
<dbReference type="PROSITE" id="PS50830">
    <property type="entry name" value="TNASE_3"/>
    <property type="match status" value="1"/>
</dbReference>
<dbReference type="InterPro" id="IPR016071">
    <property type="entry name" value="Staphylococal_nuclease_OB-fold"/>
</dbReference>